<reference evidence="2 3" key="1">
    <citation type="submission" date="2024-01" db="EMBL/GenBank/DDBJ databases">
        <title>The genomes of 5 underutilized Papilionoideae crops provide insights into root nodulation and disease resistanc.</title>
        <authorList>
            <person name="Jiang F."/>
        </authorList>
    </citation>
    <scope>NUCLEOTIDE SEQUENCE [LARGE SCALE GENOMIC DNA]</scope>
    <source>
        <strain evidence="2">JINMINGXINNONG_FW02</strain>
        <tissue evidence="2">Leaves</tissue>
    </source>
</reference>
<dbReference type="Proteomes" id="UP001374584">
    <property type="component" value="Unassembled WGS sequence"/>
</dbReference>
<name>A0AAN9M3L5_PHACN</name>
<protein>
    <submittedName>
        <fullName evidence="2">Uncharacterized protein</fullName>
    </submittedName>
</protein>
<gene>
    <name evidence="2" type="ORF">VNO80_21729</name>
</gene>
<organism evidence="2 3">
    <name type="scientific">Phaseolus coccineus</name>
    <name type="common">Scarlet runner bean</name>
    <name type="synonym">Phaseolus multiflorus</name>
    <dbReference type="NCBI Taxonomy" id="3886"/>
    <lineage>
        <taxon>Eukaryota</taxon>
        <taxon>Viridiplantae</taxon>
        <taxon>Streptophyta</taxon>
        <taxon>Embryophyta</taxon>
        <taxon>Tracheophyta</taxon>
        <taxon>Spermatophyta</taxon>
        <taxon>Magnoliopsida</taxon>
        <taxon>eudicotyledons</taxon>
        <taxon>Gunneridae</taxon>
        <taxon>Pentapetalae</taxon>
        <taxon>rosids</taxon>
        <taxon>fabids</taxon>
        <taxon>Fabales</taxon>
        <taxon>Fabaceae</taxon>
        <taxon>Papilionoideae</taxon>
        <taxon>50 kb inversion clade</taxon>
        <taxon>NPAAA clade</taxon>
        <taxon>indigoferoid/millettioid clade</taxon>
        <taxon>Phaseoleae</taxon>
        <taxon>Phaseolus</taxon>
    </lineage>
</organism>
<sequence length="73" mass="7764">MFLDCVRRVVLVPCACDGEGGDDQEQKVLVDDDDDDVSDKGRGGSLEGIKSRIGQPFLPLSPLMNGGKCGKPN</sequence>
<feature type="region of interest" description="Disordered" evidence="1">
    <location>
        <begin position="20"/>
        <end position="48"/>
    </location>
</feature>
<evidence type="ECO:0000256" key="1">
    <source>
        <dbReference type="SAM" id="MobiDB-lite"/>
    </source>
</evidence>
<evidence type="ECO:0000313" key="3">
    <source>
        <dbReference type="Proteomes" id="UP001374584"/>
    </source>
</evidence>
<evidence type="ECO:0000313" key="2">
    <source>
        <dbReference type="EMBL" id="KAK7347202.1"/>
    </source>
</evidence>
<keyword evidence="3" id="KW-1185">Reference proteome</keyword>
<comment type="caution">
    <text evidence="2">The sequence shown here is derived from an EMBL/GenBank/DDBJ whole genome shotgun (WGS) entry which is preliminary data.</text>
</comment>
<accession>A0AAN9M3L5</accession>
<dbReference type="EMBL" id="JAYMYR010000008">
    <property type="protein sequence ID" value="KAK7347202.1"/>
    <property type="molecule type" value="Genomic_DNA"/>
</dbReference>
<dbReference type="AlphaFoldDB" id="A0AAN9M3L5"/>
<proteinExistence type="predicted"/>